<evidence type="ECO:0000256" key="1">
    <source>
        <dbReference type="ARBA" id="ARBA00022490"/>
    </source>
</evidence>
<dbReference type="EC" id="6.3.1.1" evidence="7 8"/>
<dbReference type="HAMAP" id="MF_00555">
    <property type="entry name" value="AsnA"/>
    <property type="match status" value="1"/>
</dbReference>
<keyword evidence="2 7" id="KW-0436">Ligase</keyword>
<keyword evidence="5 7" id="KW-0067">ATP-binding</keyword>
<evidence type="ECO:0000256" key="5">
    <source>
        <dbReference type="ARBA" id="ARBA00022840"/>
    </source>
</evidence>
<dbReference type="EMBL" id="FOMG01000005">
    <property type="protein sequence ID" value="SFC57133.1"/>
    <property type="molecule type" value="Genomic_DNA"/>
</dbReference>
<dbReference type="NCBIfam" id="TIGR00669">
    <property type="entry name" value="asnA"/>
    <property type="match status" value="1"/>
</dbReference>
<keyword evidence="6 7" id="KW-0061">Asparagine biosynthesis</keyword>
<dbReference type="SUPFAM" id="SSF55681">
    <property type="entry name" value="Class II aaRS and biotin synthetases"/>
    <property type="match status" value="1"/>
</dbReference>
<dbReference type="InterPro" id="IPR045864">
    <property type="entry name" value="aa-tRNA-synth_II/BPL/LPL"/>
</dbReference>
<dbReference type="PROSITE" id="PS50862">
    <property type="entry name" value="AA_TRNA_LIGASE_II"/>
    <property type="match status" value="1"/>
</dbReference>
<dbReference type="GO" id="GO:0004071">
    <property type="term" value="F:aspartate-ammonia ligase activity"/>
    <property type="evidence" value="ECO:0007669"/>
    <property type="project" value="UniProtKB-UniRule"/>
</dbReference>
<comment type="similarity">
    <text evidence="7">Belongs to the class-II aminoacyl-tRNA synthetase family. AsnA subfamily.</text>
</comment>
<evidence type="ECO:0000256" key="4">
    <source>
        <dbReference type="ARBA" id="ARBA00022741"/>
    </source>
</evidence>
<evidence type="ECO:0000256" key="2">
    <source>
        <dbReference type="ARBA" id="ARBA00022598"/>
    </source>
</evidence>
<evidence type="ECO:0000313" key="11">
    <source>
        <dbReference type="Proteomes" id="UP000199263"/>
    </source>
</evidence>
<protein>
    <recommendedName>
        <fullName evidence="7 8">Aspartate--ammonia ligase</fullName>
        <ecNumber evidence="7 8">6.3.1.1</ecNumber>
    </recommendedName>
    <alternativeName>
        <fullName evidence="7">Asparagine synthetase A</fullName>
    </alternativeName>
</protein>
<dbReference type="GO" id="GO:0070981">
    <property type="term" value="P:L-asparagine biosynthetic process"/>
    <property type="evidence" value="ECO:0007669"/>
    <property type="project" value="UniProtKB-UniRule"/>
</dbReference>
<evidence type="ECO:0000313" key="10">
    <source>
        <dbReference type="EMBL" id="SFC57133.1"/>
    </source>
</evidence>
<evidence type="ECO:0000256" key="6">
    <source>
        <dbReference type="ARBA" id="ARBA00022888"/>
    </source>
</evidence>
<dbReference type="PIRSF" id="PIRSF001555">
    <property type="entry name" value="Asp_ammon_ligase"/>
    <property type="match status" value="1"/>
</dbReference>
<dbReference type="PANTHER" id="PTHR30073">
    <property type="entry name" value="ASPARTATE--AMMONIA LIGASE"/>
    <property type="match status" value="1"/>
</dbReference>
<dbReference type="InterPro" id="IPR006195">
    <property type="entry name" value="aa-tRNA-synth_II"/>
</dbReference>
<accession>A0A1I1KGA2</accession>
<evidence type="ECO:0000256" key="3">
    <source>
        <dbReference type="ARBA" id="ARBA00022605"/>
    </source>
</evidence>
<dbReference type="GO" id="GO:0005829">
    <property type="term" value="C:cytosol"/>
    <property type="evidence" value="ECO:0007669"/>
    <property type="project" value="TreeGrafter"/>
</dbReference>
<reference evidence="10 11" key="1">
    <citation type="submission" date="2016-10" db="EMBL/GenBank/DDBJ databases">
        <authorList>
            <person name="de Groot N.N."/>
        </authorList>
    </citation>
    <scope>NUCLEOTIDE SEQUENCE [LARGE SCALE GENOMIC DNA]</scope>
    <source>
        <strain evidence="10 11">DSM 12992</strain>
    </source>
</reference>
<dbReference type="PANTHER" id="PTHR30073:SF5">
    <property type="entry name" value="ASPARTATE--AMMONIA LIGASE"/>
    <property type="match status" value="1"/>
</dbReference>
<keyword evidence="11" id="KW-1185">Reference proteome</keyword>
<dbReference type="InterPro" id="IPR004618">
    <property type="entry name" value="AsnA"/>
</dbReference>
<dbReference type="AlphaFoldDB" id="A0A1I1KGA2"/>
<keyword evidence="3 7" id="KW-0028">Amino-acid biosynthesis</keyword>
<dbReference type="GO" id="GO:0016740">
    <property type="term" value="F:transferase activity"/>
    <property type="evidence" value="ECO:0007669"/>
    <property type="project" value="UniProtKB-ARBA"/>
</dbReference>
<name>A0A1I1KGA2_9CLOT</name>
<dbReference type="Pfam" id="PF03590">
    <property type="entry name" value="AsnA"/>
    <property type="match status" value="1"/>
</dbReference>
<feature type="domain" description="Aminoacyl-transfer RNA synthetases class-II family profile" evidence="9">
    <location>
        <begin position="27"/>
        <end position="337"/>
    </location>
</feature>
<sequence length="337" mass="38919">MKIEGVIIPEGYKSKSSLIETEVHIKKIKDFFERAIAENLNLTRVSAPLFVEPATGMNDNLNGIERPVSFDILATGKDVQIVHSLAKWKRYSLFRYGFSVGQGLYTDMNAIRRDEELDNLHSVYVDQWDWEKIITKQERSLETLKDTVKTIYKIFKNLEDYSCNELINEEKFLPEDIFFITTQELEDKYPDKTSKEREDIIAKEKGAVFIMKIGGTLKSGEKHDGRAPDYDDWTLNGDIIFYYPVLDRAFEVSSMGIRVDEEALEKQLKIAGCEDRKNLEFHKLLLEGKLPYTIGGGIGQSRICMFFLRKAHIGEIQASIWDEKNLKICSQHDIRLL</sequence>
<dbReference type="STRING" id="119641.SAMN05421842_105112"/>
<keyword evidence="1 7" id="KW-0963">Cytoplasm</keyword>
<comment type="catalytic activity">
    <reaction evidence="7">
        <text>L-aspartate + NH4(+) + ATP = L-asparagine + AMP + diphosphate + H(+)</text>
        <dbReference type="Rhea" id="RHEA:11372"/>
        <dbReference type="ChEBI" id="CHEBI:15378"/>
        <dbReference type="ChEBI" id="CHEBI:28938"/>
        <dbReference type="ChEBI" id="CHEBI:29991"/>
        <dbReference type="ChEBI" id="CHEBI:30616"/>
        <dbReference type="ChEBI" id="CHEBI:33019"/>
        <dbReference type="ChEBI" id="CHEBI:58048"/>
        <dbReference type="ChEBI" id="CHEBI:456215"/>
        <dbReference type="EC" id="6.3.1.1"/>
    </reaction>
</comment>
<organism evidence="10 11">
    <name type="scientific">Clostridium uliginosum</name>
    <dbReference type="NCBI Taxonomy" id="119641"/>
    <lineage>
        <taxon>Bacteria</taxon>
        <taxon>Bacillati</taxon>
        <taxon>Bacillota</taxon>
        <taxon>Clostridia</taxon>
        <taxon>Eubacteriales</taxon>
        <taxon>Clostridiaceae</taxon>
        <taxon>Clostridium</taxon>
    </lineage>
</organism>
<evidence type="ECO:0000256" key="8">
    <source>
        <dbReference type="NCBIfam" id="TIGR00669"/>
    </source>
</evidence>
<dbReference type="Proteomes" id="UP000199263">
    <property type="component" value="Unassembled WGS sequence"/>
</dbReference>
<gene>
    <name evidence="7" type="primary">asnA</name>
    <name evidence="10" type="ORF">SAMN05421842_105112</name>
</gene>
<dbReference type="Gene3D" id="3.30.930.10">
    <property type="entry name" value="Bira Bifunctional Protein, Domain 2"/>
    <property type="match status" value="1"/>
</dbReference>
<dbReference type="GO" id="GO:0140096">
    <property type="term" value="F:catalytic activity, acting on a protein"/>
    <property type="evidence" value="ECO:0007669"/>
    <property type="project" value="UniProtKB-ARBA"/>
</dbReference>
<dbReference type="GO" id="GO:0005524">
    <property type="term" value="F:ATP binding"/>
    <property type="evidence" value="ECO:0007669"/>
    <property type="project" value="UniProtKB-UniRule"/>
</dbReference>
<evidence type="ECO:0000256" key="7">
    <source>
        <dbReference type="HAMAP-Rule" id="MF_00555"/>
    </source>
</evidence>
<comment type="pathway">
    <text evidence="7">Amino-acid biosynthesis; L-asparagine biosynthesis; L-asparagine from L-aspartate (ammonia route): step 1/1.</text>
</comment>
<evidence type="ECO:0000259" key="9">
    <source>
        <dbReference type="PROSITE" id="PS50862"/>
    </source>
</evidence>
<proteinExistence type="inferred from homology"/>
<dbReference type="UniPathway" id="UPA00134">
    <property type="reaction ID" value="UER00194"/>
</dbReference>
<comment type="subcellular location">
    <subcellularLocation>
        <location evidence="7">Cytoplasm</location>
    </subcellularLocation>
</comment>
<dbReference type="OrthoDB" id="9766088at2"/>
<keyword evidence="4 7" id="KW-0547">Nucleotide-binding</keyword>